<dbReference type="Pfam" id="PF06991">
    <property type="entry name" value="MFAP1"/>
    <property type="match status" value="1"/>
</dbReference>
<accession>A0A0P6E5X9</accession>
<feature type="compositionally biased region" description="Acidic residues" evidence="3">
    <location>
        <begin position="89"/>
        <end position="99"/>
    </location>
</feature>
<dbReference type="AlphaFoldDB" id="A0A0P6E5X9"/>
<feature type="coiled-coil region" evidence="2">
    <location>
        <begin position="320"/>
        <end position="353"/>
    </location>
</feature>
<feature type="region of interest" description="Disordered" evidence="3">
    <location>
        <begin position="59"/>
        <end position="103"/>
    </location>
</feature>
<dbReference type="InterPro" id="IPR009730">
    <property type="entry name" value="MFAP1_C"/>
</dbReference>
<keyword evidence="2" id="KW-0175">Coiled coil</keyword>
<feature type="region of interest" description="Disordered" evidence="3">
    <location>
        <begin position="160"/>
        <end position="182"/>
    </location>
</feature>
<reference evidence="5" key="1">
    <citation type="submission" date="2015-10" db="EMBL/GenBank/DDBJ databases">
        <title>EvidentialGene: Evidence-directed Construction of Complete mRNA Transcriptomes without Genomes.</title>
        <authorList>
            <person name="Gilbert D.G."/>
        </authorList>
    </citation>
    <scope>NUCLEOTIDE SEQUENCE</scope>
</reference>
<organism evidence="5">
    <name type="scientific">Daphnia magna</name>
    <dbReference type="NCBI Taxonomy" id="35525"/>
    <lineage>
        <taxon>Eukaryota</taxon>
        <taxon>Metazoa</taxon>
        <taxon>Ecdysozoa</taxon>
        <taxon>Arthropoda</taxon>
        <taxon>Crustacea</taxon>
        <taxon>Branchiopoda</taxon>
        <taxon>Diplostraca</taxon>
        <taxon>Cladocera</taxon>
        <taxon>Anomopoda</taxon>
        <taxon>Daphniidae</taxon>
        <taxon>Daphnia</taxon>
    </lineage>
</organism>
<feature type="compositionally biased region" description="Acidic residues" evidence="3">
    <location>
        <begin position="168"/>
        <end position="181"/>
    </location>
</feature>
<evidence type="ECO:0000256" key="2">
    <source>
        <dbReference type="SAM" id="Coils"/>
    </source>
</evidence>
<evidence type="ECO:0000259" key="4">
    <source>
        <dbReference type="Pfam" id="PF06991"/>
    </source>
</evidence>
<dbReference type="PANTHER" id="PTHR15327">
    <property type="entry name" value="MICROFIBRIL-ASSOCIATED PROTEIN"/>
    <property type="match status" value="1"/>
</dbReference>
<proteinExistence type="inferred from homology"/>
<evidence type="ECO:0000256" key="3">
    <source>
        <dbReference type="SAM" id="MobiDB-lite"/>
    </source>
</evidence>
<sequence>MTTCLHKTFSITKQKTFRYCTTVQCFLSTAGAIPVKNDKGEISMQKVKVNRYVSGKRPDYATIHTSSDDSDDEEFIRPRKNARGKQEEESPEHEWEDMPDIPLTDHSDRRLKRLLNREIDEHRIERHRHIHEPEVIGTEEEEASPQLENTVNDDEINFSRNARRWESSEEEDEVEDLDEDDIERRRMIARQKAVIKQQEEELLAREEEKESEEEEDDEASEYEEYTDSEEETGPRLKPIFVSKKERITIAEKEKELQKQKLMELEAKKIAEERRRYTLKVVEEEVRKEMQAKDEKDLESGILSVLTDAEDEELEYESWKLRELKRNKRDRDEREAEEKERQEIERIRNMTEEERRLEFKNNPKQVTNKAPKGKYKFLQKYYHRGAFYLDEDKEVFKRDFAVPTLEDHFDKTVLPKVMQVKNFGRSGRTKYTHLVDQDTSQADAPWATHSAQNLKFYTQHAGGVKQIFERPALKKKNTGT</sequence>
<dbReference type="EMBL" id="GDIQ01082006">
    <property type="protein sequence ID" value="JAN12731.1"/>
    <property type="molecule type" value="Transcribed_RNA"/>
</dbReference>
<evidence type="ECO:0000256" key="1">
    <source>
        <dbReference type="ARBA" id="ARBA00008155"/>
    </source>
</evidence>
<feature type="compositionally biased region" description="Acidic residues" evidence="3">
    <location>
        <begin position="209"/>
        <end position="231"/>
    </location>
</feature>
<feature type="domain" description="Micro-fibrillar-associated protein 1 C-terminal" evidence="4">
    <location>
        <begin position="228"/>
        <end position="438"/>
    </location>
</feature>
<dbReference type="InterPro" id="IPR033194">
    <property type="entry name" value="MFAP1"/>
</dbReference>
<name>A0A0P6E5X9_9CRUS</name>
<dbReference type="EMBL" id="GDIQ01095639">
    <property type="protein sequence ID" value="JAL56087.1"/>
    <property type="molecule type" value="Transcribed_RNA"/>
</dbReference>
<dbReference type="OrthoDB" id="1111734at2759"/>
<feature type="region of interest" description="Disordered" evidence="3">
    <location>
        <begin position="199"/>
        <end position="239"/>
    </location>
</feature>
<protein>
    <submittedName>
        <fullName evidence="5">Microfibrillar-associated protein</fullName>
    </submittedName>
</protein>
<comment type="similarity">
    <text evidence="1">Belongs to the MFAP1 family.</text>
</comment>
<feature type="coiled-coil region" evidence="2">
    <location>
        <begin position="247"/>
        <end position="274"/>
    </location>
</feature>
<evidence type="ECO:0000313" key="5">
    <source>
        <dbReference type="EMBL" id="JAN12731.1"/>
    </source>
</evidence>
<feature type="compositionally biased region" description="Basic and acidic residues" evidence="3">
    <location>
        <begin position="199"/>
        <end position="208"/>
    </location>
</feature>
<dbReference type="EMBL" id="GDIQ01098845">
    <property type="protein sequence ID" value="JAL52881.1"/>
    <property type="molecule type" value="Transcribed_RNA"/>
</dbReference>